<accession>A6LJY6</accession>
<reference evidence="3 4" key="2">
    <citation type="journal article" date="2009" name="Proc. Natl. Acad. Sci. U.S.A.">
        <title>On the chimeric nature, thermophilic origin, and phylogenetic placement of the Thermotogales.</title>
        <authorList>
            <person name="Zhaxybayeva O."/>
            <person name="Swithers K.S."/>
            <person name="Lapierre P."/>
            <person name="Fournier G.P."/>
            <person name="Bickhart D.M."/>
            <person name="DeBoy R.T."/>
            <person name="Nelson K.E."/>
            <person name="Nesbo C.L."/>
            <person name="Doolittle W.F."/>
            <person name="Gogarten J.P."/>
            <person name="Noll K.M."/>
        </authorList>
    </citation>
    <scope>NUCLEOTIDE SEQUENCE [LARGE SCALE GENOMIC DNA]</scope>
    <source>
        <strain evidence="4">DSM 12029 / CIP 104789 / BI429</strain>
    </source>
</reference>
<proteinExistence type="inferred from homology"/>
<dbReference type="Proteomes" id="UP000001110">
    <property type="component" value="Chromosome"/>
</dbReference>
<dbReference type="InterPro" id="IPR003488">
    <property type="entry name" value="DprA"/>
</dbReference>
<dbReference type="PANTHER" id="PTHR43022:SF1">
    <property type="entry name" value="PROTEIN SMF"/>
    <property type="match status" value="1"/>
</dbReference>
<protein>
    <submittedName>
        <fullName evidence="3">SMF family protein</fullName>
    </submittedName>
</protein>
<dbReference type="EMBL" id="CP000716">
    <property type="protein sequence ID" value="ABR30237.1"/>
    <property type="molecule type" value="Genomic_DNA"/>
</dbReference>
<evidence type="ECO:0000313" key="4">
    <source>
        <dbReference type="Proteomes" id="UP000001110"/>
    </source>
</evidence>
<dbReference type="RefSeq" id="WP_012056598.1">
    <property type="nucleotide sequence ID" value="NC_009616.1"/>
</dbReference>
<organism evidence="3 4">
    <name type="scientific">Thermosipho melanesiensis (strain DSM 12029 / CIP 104789 / BI429)</name>
    <dbReference type="NCBI Taxonomy" id="391009"/>
    <lineage>
        <taxon>Bacteria</taxon>
        <taxon>Thermotogati</taxon>
        <taxon>Thermotogota</taxon>
        <taxon>Thermotogae</taxon>
        <taxon>Thermotogales</taxon>
        <taxon>Fervidobacteriaceae</taxon>
        <taxon>Thermosipho</taxon>
    </lineage>
</organism>
<name>A6LJY6_THEM4</name>
<gene>
    <name evidence="3" type="ordered locus">Tmel_0368</name>
</gene>
<dbReference type="Pfam" id="PF02481">
    <property type="entry name" value="DNA_processg_A"/>
    <property type="match status" value="1"/>
</dbReference>
<dbReference type="KEGG" id="tme:Tmel_0368"/>
<dbReference type="STRING" id="391009.Tmel_0368"/>
<evidence type="ECO:0000313" key="3">
    <source>
        <dbReference type="EMBL" id="ABR30237.1"/>
    </source>
</evidence>
<dbReference type="SUPFAM" id="SSF102405">
    <property type="entry name" value="MCP/YpsA-like"/>
    <property type="match status" value="1"/>
</dbReference>
<evidence type="ECO:0000259" key="2">
    <source>
        <dbReference type="Pfam" id="PF02481"/>
    </source>
</evidence>
<dbReference type="eggNOG" id="COG0758">
    <property type="taxonomic scope" value="Bacteria"/>
</dbReference>
<dbReference type="InterPro" id="IPR057666">
    <property type="entry name" value="DrpA_SLOG"/>
</dbReference>
<evidence type="ECO:0000256" key="1">
    <source>
        <dbReference type="ARBA" id="ARBA00006525"/>
    </source>
</evidence>
<dbReference type="OrthoDB" id="9785707at2"/>
<feature type="domain" description="Smf/DprA SLOG" evidence="2">
    <location>
        <begin position="104"/>
        <end position="301"/>
    </location>
</feature>
<dbReference type="GO" id="GO:0009294">
    <property type="term" value="P:DNA-mediated transformation"/>
    <property type="evidence" value="ECO:0007669"/>
    <property type="project" value="InterPro"/>
</dbReference>
<comment type="similarity">
    <text evidence="1">Belongs to the DprA/Smf family.</text>
</comment>
<dbReference type="PANTHER" id="PTHR43022">
    <property type="entry name" value="PROTEIN SMF"/>
    <property type="match status" value="1"/>
</dbReference>
<dbReference type="HOGENOM" id="CLU_029601_3_2_0"/>
<dbReference type="AlphaFoldDB" id="A6LJY6"/>
<dbReference type="Gene3D" id="3.40.50.450">
    <property type="match status" value="1"/>
</dbReference>
<sequence>MLYSDIHYIAFSIISSKVNNYPVFNHKNLSRLFFLSLKNNINLFMLSEKQLREFLYTHKEKIFSKRQKDVEKLIERFILIFEDKNLLKQAESEKKLCFEEEIQYVVYENATYPKKLHALRKLDHPVYVLFYKGYWKDFDKLKIAAIIGSRNTSSEGLVLAKSLGKELSMNKIYNISGLALGADAAGHEGSMGFTGAVLGQGLSKIEKRLYPKENIKLLFDILNKGIVLSEIPPSKKPIKYYFLCRDRIISALADSVIVIESRKKGGTMKTFQYAASLNKKIIVWKKNIDGNLFLLKKYNAHSFKQYFEVPKIINSPINGAMLF</sequence>
<reference evidence="3 4" key="1">
    <citation type="submission" date="2007-05" db="EMBL/GenBank/DDBJ databases">
        <title>Complete sequence of Thermosipho melanesiensis BI429.</title>
        <authorList>
            <consortium name="US DOE Joint Genome Institute"/>
            <person name="Copeland A."/>
            <person name="Lucas S."/>
            <person name="Lapidus A."/>
            <person name="Barry K."/>
            <person name="Glavina del Rio T."/>
            <person name="Dalin E."/>
            <person name="Tice H."/>
            <person name="Pitluck S."/>
            <person name="Chertkov O."/>
            <person name="Brettin T."/>
            <person name="Bruce D."/>
            <person name="Detter J.C."/>
            <person name="Han C."/>
            <person name="Schmutz J."/>
            <person name="Larimer F."/>
            <person name="Land M."/>
            <person name="Hauser L."/>
            <person name="Kyrpides N."/>
            <person name="Mikhailova N."/>
            <person name="Nelson K."/>
            <person name="Gogarten J.P."/>
            <person name="Noll K."/>
            <person name="Richardson P."/>
        </authorList>
    </citation>
    <scope>NUCLEOTIDE SEQUENCE [LARGE SCALE GENOMIC DNA]</scope>
    <source>
        <strain evidence="4">DSM 12029 / CIP 104789 / BI429</strain>
    </source>
</reference>